<keyword evidence="2" id="KW-1185">Reference proteome</keyword>
<organism evidence="1 2">
    <name type="scientific">Oscillibacter valericigenes</name>
    <dbReference type="NCBI Taxonomy" id="351091"/>
    <lineage>
        <taxon>Bacteria</taxon>
        <taxon>Bacillati</taxon>
        <taxon>Bacillota</taxon>
        <taxon>Clostridia</taxon>
        <taxon>Eubacteriales</taxon>
        <taxon>Oscillospiraceae</taxon>
        <taxon>Oscillibacter</taxon>
    </lineage>
</organism>
<gene>
    <name evidence="1" type="ORF">H9X91_13815</name>
</gene>
<accession>A0ABS2G009</accession>
<evidence type="ECO:0000313" key="2">
    <source>
        <dbReference type="Proteomes" id="UP000719500"/>
    </source>
</evidence>
<protein>
    <submittedName>
        <fullName evidence="1">Uncharacterized protein</fullName>
    </submittedName>
</protein>
<comment type="caution">
    <text evidence="1">The sequence shown here is derived from an EMBL/GenBank/DDBJ whole genome shotgun (WGS) entry which is preliminary data.</text>
</comment>
<dbReference type="EMBL" id="JACSNX010000043">
    <property type="protein sequence ID" value="MBM6852507.1"/>
    <property type="molecule type" value="Genomic_DNA"/>
</dbReference>
<sequence length="161" mass="17227">MNQTANYGLSQWEATDRILMEDFNSDNSKIDAALKENADNIAALETAVAEKGNCQIWTTSYVGSGGVGENSRNSLTFPKPPLLVIITGGLENSWGDIAQKTAIFTRDGHVFVPMVSSSLTWPAAWSADGKSVTWYAVNSDAAGQLNAAGTTYRVTAFLTAE</sequence>
<name>A0ABS2G009_9FIRM</name>
<evidence type="ECO:0000313" key="1">
    <source>
        <dbReference type="EMBL" id="MBM6852507.1"/>
    </source>
</evidence>
<reference evidence="1 2" key="1">
    <citation type="journal article" date="2021" name="Sci. Rep.">
        <title>The distribution of antibiotic resistance genes in chicken gut microbiota commensals.</title>
        <authorList>
            <person name="Juricova H."/>
            <person name="Matiasovicova J."/>
            <person name="Kubasova T."/>
            <person name="Cejkova D."/>
            <person name="Rychlik I."/>
        </authorList>
    </citation>
    <scope>NUCLEOTIDE SEQUENCE [LARGE SCALE GENOMIC DNA]</scope>
    <source>
        <strain evidence="1 2">An411</strain>
    </source>
</reference>
<dbReference type="Proteomes" id="UP000719500">
    <property type="component" value="Unassembled WGS sequence"/>
</dbReference>
<proteinExistence type="predicted"/>
<dbReference type="RefSeq" id="WP_204805833.1">
    <property type="nucleotide sequence ID" value="NZ_JACSNX010000043.1"/>
</dbReference>